<dbReference type="AlphaFoldDB" id="A0A0R2NFR0"/>
<dbReference type="EMBL" id="JQCQ01000024">
    <property type="protein sequence ID" value="KRO24663.1"/>
    <property type="molecule type" value="Genomic_DNA"/>
</dbReference>
<dbReference type="InterPro" id="IPR030949">
    <property type="entry name" value="ECF_S_folate_fam"/>
</dbReference>
<dbReference type="GO" id="GO:0022857">
    <property type="term" value="F:transmembrane transporter activity"/>
    <property type="evidence" value="ECO:0007669"/>
    <property type="project" value="InterPro"/>
</dbReference>
<keyword evidence="1" id="KW-0472">Membrane</keyword>
<evidence type="ECO:0000313" key="3">
    <source>
        <dbReference type="Proteomes" id="UP000051249"/>
    </source>
</evidence>
<gene>
    <name evidence="2" type="ORF">IV88_GL000792</name>
</gene>
<feature type="transmembrane region" description="Helical" evidence="1">
    <location>
        <begin position="87"/>
        <end position="108"/>
    </location>
</feature>
<dbReference type="Gene3D" id="1.10.1760.20">
    <property type="match status" value="1"/>
</dbReference>
<keyword evidence="3" id="KW-1185">Reference proteome</keyword>
<protein>
    <recommendedName>
        <fullName evidence="4">Folate family ECF transporter S component</fullName>
    </recommendedName>
</protein>
<comment type="caution">
    <text evidence="2">The sequence shown here is derived from an EMBL/GenBank/DDBJ whole genome shotgun (WGS) entry which is preliminary data.</text>
</comment>
<dbReference type="PATRIC" id="fig|480391.4.peg.803"/>
<evidence type="ECO:0000256" key="1">
    <source>
        <dbReference type="SAM" id="Phobius"/>
    </source>
</evidence>
<feature type="transmembrane region" description="Helical" evidence="1">
    <location>
        <begin position="120"/>
        <end position="142"/>
    </location>
</feature>
<sequence length="190" mass="21449">MEGFSMKKFFSLENIFSARNLTIMALLVAVDVVLARFTTIHITAQFTLVSFEYIPAAIVSALFGPWAAIVFGVVADTVGYWSNPIGPYLPVWAISAIVGNLITATFLYRGKFDWWRIIVVRILIMLIVTMGLNFIWQSIYFGAAAAKYYNSVRIISNLVQLPIQVILIRFFGKLALKITERMEKSRHSAE</sequence>
<organism evidence="2 3">
    <name type="scientific">Pediococcus argentinicus</name>
    <dbReference type="NCBI Taxonomy" id="480391"/>
    <lineage>
        <taxon>Bacteria</taxon>
        <taxon>Bacillati</taxon>
        <taxon>Bacillota</taxon>
        <taxon>Bacilli</taxon>
        <taxon>Lactobacillales</taxon>
        <taxon>Lactobacillaceae</taxon>
        <taxon>Pediococcus</taxon>
    </lineage>
</organism>
<feature type="transmembrane region" description="Helical" evidence="1">
    <location>
        <begin position="51"/>
        <end position="75"/>
    </location>
</feature>
<dbReference type="InterPro" id="IPR024529">
    <property type="entry name" value="ECF_trnsprt_substrate-spec"/>
</dbReference>
<reference evidence="2 3" key="1">
    <citation type="journal article" date="2015" name="Genome Announc.">
        <title>Expanding the biotechnology potential of lactobacilli through comparative genomics of 213 strains and associated genera.</title>
        <authorList>
            <person name="Sun Z."/>
            <person name="Harris H.M."/>
            <person name="McCann A."/>
            <person name="Guo C."/>
            <person name="Argimon S."/>
            <person name="Zhang W."/>
            <person name="Yang X."/>
            <person name="Jeffery I.B."/>
            <person name="Cooney J.C."/>
            <person name="Kagawa T.F."/>
            <person name="Liu W."/>
            <person name="Song Y."/>
            <person name="Salvetti E."/>
            <person name="Wrobel A."/>
            <person name="Rasinkangas P."/>
            <person name="Parkhill J."/>
            <person name="Rea M.C."/>
            <person name="O'Sullivan O."/>
            <person name="Ritari J."/>
            <person name="Douillard F.P."/>
            <person name="Paul Ross R."/>
            <person name="Yang R."/>
            <person name="Briner A.E."/>
            <person name="Felis G.E."/>
            <person name="de Vos W.M."/>
            <person name="Barrangou R."/>
            <person name="Klaenhammer T.R."/>
            <person name="Caufield P.W."/>
            <person name="Cui Y."/>
            <person name="Zhang H."/>
            <person name="O'Toole P.W."/>
        </authorList>
    </citation>
    <scope>NUCLEOTIDE SEQUENCE [LARGE SCALE GENOMIC DNA]</scope>
    <source>
        <strain evidence="2 3">DSM 23026</strain>
    </source>
</reference>
<keyword evidence="1" id="KW-0812">Transmembrane</keyword>
<feature type="transmembrane region" description="Helical" evidence="1">
    <location>
        <begin position="20"/>
        <end position="39"/>
    </location>
</feature>
<evidence type="ECO:0000313" key="2">
    <source>
        <dbReference type="EMBL" id="KRO24663.1"/>
    </source>
</evidence>
<keyword evidence="1" id="KW-1133">Transmembrane helix</keyword>
<name>A0A0R2NFR0_9LACO</name>
<dbReference type="NCBIfam" id="TIGR04518">
    <property type="entry name" value="ECF_S_folT_fam"/>
    <property type="match status" value="1"/>
</dbReference>
<evidence type="ECO:0008006" key="4">
    <source>
        <dbReference type="Google" id="ProtNLM"/>
    </source>
</evidence>
<feature type="transmembrane region" description="Helical" evidence="1">
    <location>
        <begin position="154"/>
        <end position="176"/>
    </location>
</feature>
<accession>A0A0R2NFR0</accession>
<dbReference type="Pfam" id="PF12822">
    <property type="entry name" value="ECF_trnsprt"/>
    <property type="match status" value="1"/>
</dbReference>
<proteinExistence type="predicted"/>
<dbReference type="Proteomes" id="UP000051249">
    <property type="component" value="Unassembled WGS sequence"/>
</dbReference>